<dbReference type="RefSeq" id="WP_303662805.1">
    <property type="nucleotide sequence ID" value="NZ_DLUI01000029.1"/>
</dbReference>
<proteinExistence type="inferred from homology"/>
<dbReference type="GO" id="GO:0016301">
    <property type="term" value="F:kinase activity"/>
    <property type="evidence" value="ECO:0007669"/>
    <property type="project" value="UniProtKB-KW"/>
</dbReference>
<evidence type="ECO:0000256" key="1">
    <source>
        <dbReference type="ARBA" id="ARBA00009156"/>
    </source>
</evidence>
<name>A0A2D3WD55_9BACT</name>
<dbReference type="GO" id="GO:0005975">
    <property type="term" value="P:carbohydrate metabolic process"/>
    <property type="evidence" value="ECO:0007669"/>
    <property type="project" value="InterPro"/>
</dbReference>
<accession>A0A2D3WD55</accession>
<keyword evidence="2" id="KW-0808">Transferase</keyword>
<evidence type="ECO:0000256" key="2">
    <source>
        <dbReference type="ARBA" id="ARBA00022679"/>
    </source>
</evidence>
<feature type="domain" description="Carbohydrate kinase FGGY N-terminal" evidence="4">
    <location>
        <begin position="4"/>
        <end position="248"/>
    </location>
</feature>
<dbReference type="Gene3D" id="3.30.420.40">
    <property type="match status" value="1"/>
</dbReference>
<keyword evidence="3 5" id="KW-0418">Kinase</keyword>
<dbReference type="SUPFAM" id="SSF53067">
    <property type="entry name" value="Actin-like ATPase domain"/>
    <property type="match status" value="1"/>
</dbReference>
<dbReference type="AlphaFoldDB" id="A0A2D3WD55"/>
<evidence type="ECO:0000259" key="4">
    <source>
        <dbReference type="Pfam" id="PF00370"/>
    </source>
</evidence>
<dbReference type="Proteomes" id="UP000228859">
    <property type="component" value="Unassembled WGS sequence"/>
</dbReference>
<dbReference type="InterPro" id="IPR018484">
    <property type="entry name" value="FGGY_N"/>
</dbReference>
<organism evidence="5 6">
    <name type="scientific">Sulfuricurvum kujiense</name>
    <dbReference type="NCBI Taxonomy" id="148813"/>
    <lineage>
        <taxon>Bacteria</taxon>
        <taxon>Pseudomonadati</taxon>
        <taxon>Campylobacterota</taxon>
        <taxon>Epsilonproteobacteria</taxon>
        <taxon>Campylobacterales</taxon>
        <taxon>Sulfurimonadaceae</taxon>
        <taxon>Sulfuricurvum</taxon>
    </lineage>
</organism>
<comment type="similarity">
    <text evidence="1">Belongs to the FGGY kinase family.</text>
</comment>
<dbReference type="EMBL" id="DLUI01000029">
    <property type="protein sequence ID" value="DAB39231.1"/>
    <property type="molecule type" value="Genomic_DNA"/>
</dbReference>
<evidence type="ECO:0000313" key="6">
    <source>
        <dbReference type="Proteomes" id="UP000228859"/>
    </source>
</evidence>
<evidence type="ECO:0000313" key="5">
    <source>
        <dbReference type="EMBL" id="DAB39231.1"/>
    </source>
</evidence>
<gene>
    <name evidence="5" type="ORF">CFH83_01765</name>
</gene>
<dbReference type="InterPro" id="IPR043129">
    <property type="entry name" value="ATPase_NBD"/>
</dbReference>
<dbReference type="Pfam" id="PF00370">
    <property type="entry name" value="FGGY_N"/>
    <property type="match status" value="1"/>
</dbReference>
<dbReference type="PANTHER" id="PTHR43095:SF1">
    <property type="entry name" value="AUTOINDUCER-2 KINASE"/>
    <property type="match status" value="1"/>
</dbReference>
<sequence length="273" mass="29442">MSRYFLVLDAGTGSIRAIIFDTLGNQIAIAQYEWEHIAESGIVGSMGFDFVRGWELAKRCIRESITASGISPAEIAAVSASSMREGIVVYDGDNREIWGVANVDGRSGAEVAYLKKEYPALERESYAISGQTFALSAAPRLLWLKNNRPSVYEKARYFTMISDWILFKLSGELASEPSNAGTAGAFSLKNRTWDKAEFERCGLKDLFVPIRESGEVLGHISAEASAQTGLSRDTLVVMGGGDVQIGTAGLGASKLGDAVVLGGSFWQQVVNIP</sequence>
<dbReference type="InterPro" id="IPR050406">
    <property type="entry name" value="FGGY_Carb_Kinase"/>
</dbReference>
<protein>
    <submittedName>
        <fullName evidence="5">Autoinducer-2 kinase</fullName>
    </submittedName>
</protein>
<evidence type="ECO:0000256" key="3">
    <source>
        <dbReference type="ARBA" id="ARBA00022777"/>
    </source>
</evidence>
<reference evidence="5 6" key="1">
    <citation type="journal article" date="2017" name="Front. Microbiol.">
        <title>Comparative Genomic Analysis of the Class Epsilonproteobacteria and Proposed Reclassification to Epsilonbacteraeota (phyl. nov.).</title>
        <authorList>
            <person name="Waite D.W."/>
            <person name="Vanwonterghem I."/>
            <person name="Rinke C."/>
            <person name="Parks D.H."/>
            <person name="Zhang Y."/>
            <person name="Takai K."/>
            <person name="Sievert S.M."/>
            <person name="Simon J."/>
            <person name="Campbell B.J."/>
            <person name="Hanson T.E."/>
            <person name="Woyke T."/>
            <person name="Klotz M.G."/>
            <person name="Hugenholtz P."/>
        </authorList>
    </citation>
    <scope>NUCLEOTIDE SEQUENCE [LARGE SCALE GENOMIC DNA]</scope>
    <source>
        <strain evidence="5">UBA12443</strain>
    </source>
</reference>
<feature type="non-terminal residue" evidence="5">
    <location>
        <position position="273"/>
    </location>
</feature>
<comment type="caution">
    <text evidence="5">The sequence shown here is derived from an EMBL/GenBank/DDBJ whole genome shotgun (WGS) entry which is preliminary data.</text>
</comment>
<dbReference type="PANTHER" id="PTHR43095">
    <property type="entry name" value="SUGAR KINASE"/>
    <property type="match status" value="1"/>
</dbReference>